<dbReference type="InterPro" id="IPR022059">
    <property type="entry name" value="DUF3615"/>
</dbReference>
<accession>A0ABC8YE27</accession>
<dbReference type="Pfam" id="PF12274">
    <property type="entry name" value="DUF3615"/>
    <property type="match status" value="1"/>
</dbReference>
<dbReference type="PANTHER" id="PTHR33326:SF23">
    <property type="entry name" value="DUF295 DOMAIN-CONTAINING PROTEIN"/>
    <property type="match status" value="1"/>
</dbReference>
<evidence type="ECO:0000313" key="2">
    <source>
        <dbReference type="EMBL" id="CAL4940388.1"/>
    </source>
</evidence>
<dbReference type="EMBL" id="OZ075126">
    <property type="protein sequence ID" value="CAL4940388.1"/>
    <property type="molecule type" value="Genomic_DNA"/>
</dbReference>
<reference evidence="2 3" key="2">
    <citation type="submission" date="2024-10" db="EMBL/GenBank/DDBJ databases">
        <authorList>
            <person name="Ryan C."/>
        </authorList>
    </citation>
    <scope>NUCLEOTIDE SEQUENCE [LARGE SCALE GENOMIC DNA]</scope>
</reference>
<gene>
    <name evidence="2" type="ORF">URODEC1_LOCUS32490</name>
</gene>
<evidence type="ECO:0000313" key="3">
    <source>
        <dbReference type="Proteomes" id="UP001497457"/>
    </source>
</evidence>
<feature type="domain" description="DUF3615" evidence="1">
    <location>
        <begin position="76"/>
        <end position="170"/>
    </location>
</feature>
<evidence type="ECO:0000259" key="1">
    <source>
        <dbReference type="Pfam" id="PF12274"/>
    </source>
</evidence>
<keyword evidence="3" id="KW-1185">Reference proteome</keyword>
<name>A0ABC8YE27_9POAL</name>
<reference evidence="3" key="1">
    <citation type="submission" date="2024-06" db="EMBL/GenBank/DDBJ databases">
        <authorList>
            <person name="Ryan C."/>
        </authorList>
    </citation>
    <scope>NUCLEOTIDE SEQUENCE [LARGE SCALE GENOMIC DNA]</scope>
</reference>
<dbReference type="PANTHER" id="PTHR33326">
    <property type="entry name" value="OS05G0543800 PROTEIN"/>
    <property type="match status" value="1"/>
</dbReference>
<dbReference type="AlphaFoldDB" id="A0ABC8YE27"/>
<dbReference type="Proteomes" id="UP001497457">
    <property type="component" value="Chromosome 16b"/>
</dbReference>
<proteinExistence type="predicted"/>
<protein>
    <recommendedName>
        <fullName evidence="1">DUF3615 domain-containing protein</fullName>
    </recommendedName>
</protein>
<sequence>MADQDPERTNKEDCPFDDPFLEDGFGNLTKWRLSDLKKDFIKHLEDESNRLRTKENKHSKEGKMKMHNDLMEQYMKSALKKYNNEENFDEDLGFEFVKATKESFIVEGGVNFYRHFNFTAMQNSTIHLFFAEVIPDGENCEVTCCKILYDNDNGRCLGCKNQGDPDLRHPASNNAYDGGHEDCSFPFLIDSDSEVLFIQ</sequence>
<organism evidence="2 3">
    <name type="scientific">Urochloa decumbens</name>
    <dbReference type="NCBI Taxonomy" id="240449"/>
    <lineage>
        <taxon>Eukaryota</taxon>
        <taxon>Viridiplantae</taxon>
        <taxon>Streptophyta</taxon>
        <taxon>Embryophyta</taxon>
        <taxon>Tracheophyta</taxon>
        <taxon>Spermatophyta</taxon>
        <taxon>Magnoliopsida</taxon>
        <taxon>Liliopsida</taxon>
        <taxon>Poales</taxon>
        <taxon>Poaceae</taxon>
        <taxon>PACMAD clade</taxon>
        <taxon>Panicoideae</taxon>
        <taxon>Panicodae</taxon>
        <taxon>Paniceae</taxon>
        <taxon>Melinidinae</taxon>
        <taxon>Urochloa</taxon>
    </lineage>
</organism>